<dbReference type="EMBL" id="QGMK01000970">
    <property type="protein sequence ID" value="TVY75712.1"/>
    <property type="molecule type" value="Genomic_DNA"/>
</dbReference>
<keyword evidence="2" id="KW-1185">Reference proteome</keyword>
<evidence type="ECO:0000313" key="1">
    <source>
        <dbReference type="EMBL" id="TVY75712.1"/>
    </source>
</evidence>
<protein>
    <submittedName>
        <fullName evidence="1">Uncharacterized protein</fullName>
    </submittedName>
</protein>
<name>A0A8T9C192_9HELO</name>
<dbReference type="AlphaFoldDB" id="A0A8T9C192"/>
<evidence type="ECO:0000313" key="2">
    <source>
        <dbReference type="Proteomes" id="UP000469558"/>
    </source>
</evidence>
<sequence length="180" mass="20321">MLQSIKSLFSQPSAPVLTGDEVSITALIIPADGTSPRLATLTTTLVFSDGHMGSDMHYWPDMRPFWGSGIPWQYRDMVRVDITDSDIPRLNGCYWGFKSFALHDLPLNKHVAHGICGDACIVKMAPHRYGERGHRIIRLQGREFTDYRNELGRYMVYDDVLPEILGTGVWREVLGKLAEV</sequence>
<gene>
    <name evidence="1" type="ORF">LSUE1_G007943</name>
</gene>
<dbReference type="OrthoDB" id="3480872at2759"/>
<comment type="caution">
    <text evidence="1">The sequence shown here is derived from an EMBL/GenBank/DDBJ whole genome shotgun (WGS) entry which is preliminary data.</text>
</comment>
<accession>A0A8T9C192</accession>
<proteinExistence type="predicted"/>
<organism evidence="1 2">
    <name type="scientific">Lachnellula suecica</name>
    <dbReference type="NCBI Taxonomy" id="602035"/>
    <lineage>
        <taxon>Eukaryota</taxon>
        <taxon>Fungi</taxon>
        <taxon>Dikarya</taxon>
        <taxon>Ascomycota</taxon>
        <taxon>Pezizomycotina</taxon>
        <taxon>Leotiomycetes</taxon>
        <taxon>Helotiales</taxon>
        <taxon>Lachnaceae</taxon>
        <taxon>Lachnellula</taxon>
    </lineage>
</organism>
<reference evidence="1 2" key="1">
    <citation type="submission" date="2018-05" db="EMBL/GenBank/DDBJ databases">
        <title>Genome sequencing and assembly of the regulated plant pathogen Lachnellula willkommii and related sister species for the development of diagnostic species identification markers.</title>
        <authorList>
            <person name="Giroux E."/>
            <person name="Bilodeau G."/>
        </authorList>
    </citation>
    <scope>NUCLEOTIDE SEQUENCE [LARGE SCALE GENOMIC DNA]</scope>
    <source>
        <strain evidence="1 2">CBS 268.59</strain>
    </source>
</reference>
<dbReference type="Proteomes" id="UP000469558">
    <property type="component" value="Unassembled WGS sequence"/>
</dbReference>